<keyword evidence="1" id="KW-0732">Signal</keyword>
<gene>
    <name evidence="2" type="primary">SUVC12G1650</name>
    <name evidence="2" type="ORF">SUVC_12G1650</name>
</gene>
<feature type="signal peptide" evidence="1">
    <location>
        <begin position="1"/>
        <end position="20"/>
    </location>
</feature>
<evidence type="ECO:0000313" key="3">
    <source>
        <dbReference type="Proteomes" id="UP001162090"/>
    </source>
</evidence>
<dbReference type="AlphaFoldDB" id="A0AA35J4K4"/>
<organism evidence="2 3">
    <name type="scientific">Saccharomyces uvarum</name>
    <name type="common">Yeast</name>
    <name type="synonym">Saccharomyces bayanus var. uvarum</name>
    <dbReference type="NCBI Taxonomy" id="230603"/>
    <lineage>
        <taxon>Eukaryota</taxon>
        <taxon>Fungi</taxon>
        <taxon>Dikarya</taxon>
        <taxon>Ascomycota</taxon>
        <taxon>Saccharomycotina</taxon>
        <taxon>Saccharomycetes</taxon>
        <taxon>Saccharomycetales</taxon>
        <taxon>Saccharomycetaceae</taxon>
        <taxon>Saccharomyces</taxon>
    </lineage>
</organism>
<feature type="chain" id="PRO_5041381858" evidence="1">
    <location>
        <begin position="21"/>
        <end position="179"/>
    </location>
</feature>
<name>A0AA35J4K4_SACUV</name>
<evidence type="ECO:0000256" key="1">
    <source>
        <dbReference type="SAM" id="SignalP"/>
    </source>
</evidence>
<proteinExistence type="predicted"/>
<protein>
    <submittedName>
        <fullName evidence="2">Uncharacterized protein</fullName>
    </submittedName>
</protein>
<evidence type="ECO:0000313" key="2">
    <source>
        <dbReference type="EMBL" id="CAI4046409.1"/>
    </source>
</evidence>
<reference evidence="2" key="1">
    <citation type="submission" date="2022-10" db="EMBL/GenBank/DDBJ databases">
        <authorList>
            <person name="Byrne P K."/>
        </authorList>
    </citation>
    <scope>NUCLEOTIDE SEQUENCE</scope>
    <source>
        <strain evidence="2">CBS7001</strain>
    </source>
</reference>
<dbReference type="EMBL" id="OX365923">
    <property type="protein sequence ID" value="CAI4046409.1"/>
    <property type="molecule type" value="Genomic_DNA"/>
</dbReference>
<sequence length="179" mass="20186">MFSFCSLIYILSQLCVSCSAYVDVTSGYQVFWGLPNNMTNNQICWLVQASYFDIASNNTGKTLRSGRFEPSDEISMIFRDILVELPNIADSYEYSDLDLSTYSGPEPYDPESDYCTDIMDLMMGVYDEEGNYVKPRSEVDSAATNSTVQRRSSDSDIDECVDEPMTSKHAGITKIRELL</sequence>
<accession>A0AA35J4K4</accession>
<dbReference type="Proteomes" id="UP001162090">
    <property type="component" value="Chromosome 12"/>
</dbReference>